<dbReference type="Proteomes" id="UP000777438">
    <property type="component" value="Unassembled WGS sequence"/>
</dbReference>
<keyword evidence="3" id="KW-1185">Reference proteome</keyword>
<dbReference type="AlphaFoldDB" id="A0A9P8VV74"/>
<feature type="compositionally biased region" description="Basic and acidic residues" evidence="1">
    <location>
        <begin position="454"/>
        <end position="510"/>
    </location>
</feature>
<evidence type="ECO:0000313" key="3">
    <source>
        <dbReference type="Proteomes" id="UP000777438"/>
    </source>
</evidence>
<feature type="region of interest" description="Disordered" evidence="1">
    <location>
        <begin position="446"/>
        <end position="510"/>
    </location>
</feature>
<proteinExistence type="predicted"/>
<organism evidence="2 3">
    <name type="scientific">Thelonectria olida</name>
    <dbReference type="NCBI Taxonomy" id="1576542"/>
    <lineage>
        <taxon>Eukaryota</taxon>
        <taxon>Fungi</taxon>
        <taxon>Dikarya</taxon>
        <taxon>Ascomycota</taxon>
        <taxon>Pezizomycotina</taxon>
        <taxon>Sordariomycetes</taxon>
        <taxon>Hypocreomycetidae</taxon>
        <taxon>Hypocreales</taxon>
        <taxon>Nectriaceae</taxon>
        <taxon>Thelonectria</taxon>
    </lineage>
</organism>
<feature type="compositionally biased region" description="Basic and acidic residues" evidence="1">
    <location>
        <begin position="27"/>
        <end position="48"/>
    </location>
</feature>
<accession>A0A9P8VV74</accession>
<gene>
    <name evidence="2" type="ORF">B0T10DRAFT_412173</name>
</gene>
<evidence type="ECO:0000256" key="1">
    <source>
        <dbReference type="SAM" id="MobiDB-lite"/>
    </source>
</evidence>
<dbReference type="OrthoDB" id="5593235at2759"/>
<feature type="compositionally biased region" description="Acidic residues" evidence="1">
    <location>
        <begin position="64"/>
        <end position="74"/>
    </location>
</feature>
<name>A0A9P8VV74_9HYPO</name>
<feature type="region of interest" description="Disordered" evidence="1">
    <location>
        <begin position="16"/>
        <end position="85"/>
    </location>
</feature>
<comment type="caution">
    <text evidence="2">The sequence shown here is derived from an EMBL/GenBank/DDBJ whole genome shotgun (WGS) entry which is preliminary data.</text>
</comment>
<evidence type="ECO:0000313" key="2">
    <source>
        <dbReference type="EMBL" id="KAH6880490.1"/>
    </source>
</evidence>
<reference evidence="2 3" key="1">
    <citation type="journal article" date="2021" name="Nat. Commun.">
        <title>Genetic determinants of endophytism in the Arabidopsis root mycobiome.</title>
        <authorList>
            <person name="Mesny F."/>
            <person name="Miyauchi S."/>
            <person name="Thiergart T."/>
            <person name="Pickel B."/>
            <person name="Atanasova L."/>
            <person name="Karlsson M."/>
            <person name="Huettel B."/>
            <person name="Barry K.W."/>
            <person name="Haridas S."/>
            <person name="Chen C."/>
            <person name="Bauer D."/>
            <person name="Andreopoulos W."/>
            <person name="Pangilinan J."/>
            <person name="LaButti K."/>
            <person name="Riley R."/>
            <person name="Lipzen A."/>
            <person name="Clum A."/>
            <person name="Drula E."/>
            <person name="Henrissat B."/>
            <person name="Kohler A."/>
            <person name="Grigoriev I.V."/>
            <person name="Martin F.M."/>
            <person name="Hacquard S."/>
        </authorList>
    </citation>
    <scope>NUCLEOTIDE SEQUENCE [LARGE SCALE GENOMIC DNA]</scope>
    <source>
        <strain evidence="2 3">MPI-CAGE-CH-0241</strain>
    </source>
</reference>
<sequence length="510" mass="59582">MLFGLLVWNQQETITKQLSSTTSSSSSHKDSSDDSHHHTSVVVEEKPAPTETGDAPSVPSTISDDSDGSNDSIDDTGNGKTKPRFWTSKGHLLPSVWNYKRPENIHKIMGLVFYGRRQPVSILDCYLKRNLKKNGGMLDGVIFVERTSEPRDLALLDRMMKSEPDYEKWHIEMGDNNQFSSGFGNSYERIKDDVLYIKIDDDIVFMEDSVIPSIIQKRVQHPEYYIVSANVVNQPLLSWVHWNLQAIHPYLPELNKTSRIPGTEIDWRASKLPQWEGPDLEEFNLDDWEPEDGDRVHRWLPVGHEKRHHILDHTPIENTEYHPYGRGWTQWKIGAQEHFSFLENLEKDELFHYKFGTWDFQYDRMGIQFVAMMGKDINAAKPIEADDENHFSCTMTRQLGRHAVADGRGIAVHYSFGSQRGGMDRTDILERYRAFARENICEDPMLWSPEQEEREIKEEQERKKKEEEKKKQQEEAKKKEEERKKQEQQKQQKEQKEQAARIKQEEENLP</sequence>
<protein>
    <submittedName>
        <fullName evidence="2">Uncharacterized protein</fullName>
    </submittedName>
</protein>
<dbReference type="EMBL" id="JAGPYM010000026">
    <property type="protein sequence ID" value="KAH6880490.1"/>
    <property type="molecule type" value="Genomic_DNA"/>
</dbReference>